<keyword evidence="4" id="KW-1185">Reference proteome</keyword>
<feature type="signal peptide" evidence="1">
    <location>
        <begin position="1"/>
        <end position="18"/>
    </location>
</feature>
<dbReference type="Gene3D" id="2.60.40.1120">
    <property type="entry name" value="Carboxypeptidase-like, regulatory domain"/>
    <property type="match status" value="1"/>
</dbReference>
<feature type="domain" description="Outer membrane protein beta-barrel" evidence="2">
    <location>
        <begin position="497"/>
        <end position="928"/>
    </location>
</feature>
<dbReference type="SUPFAM" id="SSF49464">
    <property type="entry name" value="Carboxypeptidase regulatory domain-like"/>
    <property type="match status" value="1"/>
</dbReference>
<keyword evidence="1" id="KW-0732">Signal</keyword>
<dbReference type="SUPFAM" id="SSF56935">
    <property type="entry name" value="Porins"/>
    <property type="match status" value="1"/>
</dbReference>
<dbReference type="EMBL" id="CP150496">
    <property type="protein sequence ID" value="WYW56944.1"/>
    <property type="molecule type" value="Genomic_DNA"/>
</dbReference>
<name>A0ABZ2TXK7_9FLAO</name>
<dbReference type="InterPro" id="IPR041700">
    <property type="entry name" value="OMP_b-brl_3"/>
</dbReference>
<evidence type="ECO:0000259" key="2">
    <source>
        <dbReference type="Pfam" id="PF14905"/>
    </source>
</evidence>
<dbReference type="Proteomes" id="UP001491088">
    <property type="component" value="Chromosome"/>
</dbReference>
<dbReference type="RefSeq" id="WP_340935086.1">
    <property type="nucleotide sequence ID" value="NZ_CP150496.1"/>
</dbReference>
<gene>
    <name evidence="3" type="ORF">WG950_06780</name>
</gene>
<organism evidence="3 4">
    <name type="scientific">Polaribacter marinaquae</name>
    <dbReference type="NCBI Taxonomy" id="1642819"/>
    <lineage>
        <taxon>Bacteria</taxon>
        <taxon>Pseudomonadati</taxon>
        <taxon>Bacteroidota</taxon>
        <taxon>Flavobacteriia</taxon>
        <taxon>Flavobacteriales</taxon>
        <taxon>Flavobacteriaceae</taxon>
    </lineage>
</organism>
<dbReference type="Pfam" id="PF14905">
    <property type="entry name" value="OMP_b-brl_3"/>
    <property type="match status" value="1"/>
</dbReference>
<feature type="chain" id="PRO_5046449667" evidence="1">
    <location>
        <begin position="19"/>
        <end position="930"/>
    </location>
</feature>
<proteinExistence type="predicted"/>
<evidence type="ECO:0000313" key="4">
    <source>
        <dbReference type="Proteomes" id="UP001491088"/>
    </source>
</evidence>
<evidence type="ECO:0000313" key="3">
    <source>
        <dbReference type="EMBL" id="WYW56944.1"/>
    </source>
</evidence>
<reference evidence="3 4" key="1">
    <citation type="submission" date="2024-03" db="EMBL/GenBank/DDBJ databases">
        <authorList>
            <person name="Cao K."/>
        </authorList>
    </citation>
    <scope>NUCLEOTIDE SEQUENCE [LARGE SCALE GENOMIC DNA]</scope>
    <source>
        <strain evidence="3 4">MCCC 1K00696</strain>
    </source>
</reference>
<dbReference type="InterPro" id="IPR008969">
    <property type="entry name" value="CarboxyPept-like_regulatory"/>
</dbReference>
<accession>A0ABZ2TXK7</accession>
<sequence length="930" mass="105042">MKKLLLLTIFMVSFISSAQITLTGVVKDSIGSPLEMANILAVNKATKKMSSYGFTDVKGNYKLDLDKNQTFEIKISYIGFKTVDFVVETKSENIVKNITLKEDNSLDEITIVSKMPVTIKGDTIVYNADSFKNGSERKLEDVLKKLPGVEINDDGQIEVEGKVVEKITVDGKEFFSGDTKLASKNIPSNAVDKIQVLRNFSDVNQLSGVQNNQDRVAINIKLKEGKKNFWFGDVYAGAGFTPSDDLYLFQPKLFYYNPKYTLNVIGDINNLGEAVLNRRDLRGFSGGFRSQSPSNGTNINLASAGIGFLTPNARNANRIETKLTALNFSYSPNKKLDFSGYLIWSSNSNGQRNRNIIDYNDPSIPDDVTDNTTDQTSNSGLFNFKTIYKKNINNQLNYDLNGRFTNEFRLDNGTSQIIGNNVPIVENESATPFTINQNLSYFYTANENNIFALEVQHQLQDEDPFYVSSIENLDQDPNNNVDGFDSAADVLGLDKSQQFYTLEQDRRVKSNQLDAKLDYYYIINNKSNFNFVGGTILSKQNFDSRFFQLLDNGSSLDPTLNIPNLANPSTTNDVEYNFTDIYAGMRYRVKAGIFTFRPGFTAHSYNINNTQVGAITDFKDSFTKILPELNIIAQFKKSESLRFNYRQQVNFTDVNQLAEGIVARSYNSFFFGNNDIMNARVESMSLNYSSFNLFNNMFVFGGLNYNKTMEQIASIADFVPDANNPNVRSNVSTNTNLNLPYDIESISAFGRFTKTFRKIRTSLAASFSDSQAYQLFGTETTKLNTQSYSITPGIRTNYTKAPNVSLNYRASFSDQNRTELSTNNVSNFKSVTHAPSINFDAYIWNSLTLTSDFTYNEVRQNGQHQNSFKIWDLSLSYRKDKDAKWEYEFQASNILGTESRVSVNNGNISNSINETFILPRLVTFRVRYQL</sequence>
<evidence type="ECO:0000256" key="1">
    <source>
        <dbReference type="SAM" id="SignalP"/>
    </source>
</evidence>
<protein>
    <submittedName>
        <fullName evidence="3">Carboxypeptidase-like regulatory domain-containing protein</fullName>
    </submittedName>
</protein>
<dbReference type="Pfam" id="PF13715">
    <property type="entry name" value="CarbopepD_reg_2"/>
    <property type="match status" value="1"/>
</dbReference>